<dbReference type="InterPro" id="IPR023214">
    <property type="entry name" value="HAD_sf"/>
</dbReference>
<evidence type="ECO:0000313" key="1">
    <source>
        <dbReference type="EMBL" id="KRL47393.1"/>
    </source>
</evidence>
<dbReference type="PANTHER" id="PTHR10000:SF25">
    <property type="entry name" value="PHOSPHATASE YKRA-RELATED"/>
    <property type="match status" value="1"/>
</dbReference>
<dbReference type="NCBIfam" id="TIGR01484">
    <property type="entry name" value="HAD-SF-IIB"/>
    <property type="match status" value="1"/>
</dbReference>
<dbReference type="PROSITE" id="PS01229">
    <property type="entry name" value="COF_2"/>
    <property type="match status" value="1"/>
</dbReference>
<dbReference type="EMBL" id="AZEU01000098">
    <property type="protein sequence ID" value="KRL47393.1"/>
    <property type="molecule type" value="Genomic_DNA"/>
</dbReference>
<dbReference type="GO" id="GO:0005829">
    <property type="term" value="C:cytosol"/>
    <property type="evidence" value="ECO:0007669"/>
    <property type="project" value="TreeGrafter"/>
</dbReference>
<dbReference type="InterPro" id="IPR000150">
    <property type="entry name" value="Cof"/>
</dbReference>
<dbReference type="InterPro" id="IPR036412">
    <property type="entry name" value="HAD-like_sf"/>
</dbReference>
<dbReference type="OrthoDB" id="9810101at2"/>
<dbReference type="Proteomes" id="UP000051790">
    <property type="component" value="Unassembled WGS sequence"/>
</dbReference>
<keyword evidence="1" id="KW-0378">Hydrolase</keyword>
<accession>A0A0R1QSZ2</accession>
<dbReference type="Gene3D" id="3.30.1240.10">
    <property type="match status" value="1"/>
</dbReference>
<dbReference type="GO" id="GO:0016791">
    <property type="term" value="F:phosphatase activity"/>
    <property type="evidence" value="ECO:0007669"/>
    <property type="project" value="TreeGrafter"/>
</dbReference>
<dbReference type="RefSeq" id="WP_056962926.1">
    <property type="nucleotide sequence ID" value="NZ_AZEU01000098.1"/>
</dbReference>
<dbReference type="GO" id="GO:0000287">
    <property type="term" value="F:magnesium ion binding"/>
    <property type="evidence" value="ECO:0007669"/>
    <property type="project" value="TreeGrafter"/>
</dbReference>
<dbReference type="AlphaFoldDB" id="A0A0R1QSZ2"/>
<dbReference type="Gene3D" id="3.40.50.1000">
    <property type="entry name" value="HAD superfamily/HAD-like"/>
    <property type="match status" value="1"/>
</dbReference>
<dbReference type="NCBIfam" id="TIGR00099">
    <property type="entry name" value="Cof-subfamily"/>
    <property type="match status" value="1"/>
</dbReference>
<dbReference type="PATRIC" id="fig|1423769.4.peg.275"/>
<dbReference type="PANTHER" id="PTHR10000">
    <property type="entry name" value="PHOSPHOSERINE PHOSPHATASE"/>
    <property type="match status" value="1"/>
</dbReference>
<dbReference type="SUPFAM" id="SSF56784">
    <property type="entry name" value="HAD-like"/>
    <property type="match status" value="1"/>
</dbReference>
<proteinExistence type="predicted"/>
<gene>
    <name evidence="1" type="ORF">FD01_GL000254</name>
</gene>
<comment type="caution">
    <text evidence="1">The sequence shown here is derived from an EMBL/GenBank/DDBJ whole genome shotgun (WGS) entry which is preliminary data.</text>
</comment>
<dbReference type="SFLD" id="SFLDS00003">
    <property type="entry name" value="Haloacid_Dehalogenase"/>
    <property type="match status" value="1"/>
</dbReference>
<sequence>MSYKAVALFDLDKTLLNPEKQIPPENLAALKALKDNHVLTVLSTGRNYYELADWMRLGQIPSAIAANGADVYHNGQHLFESPVGLPQLQRLTQQAKADGLALAYYNGRRSALSQNTPETEANYQWVRQTPPPVDANFFDHDDVCMLLIFLAHNAQGDKMGDWYRQAFPELQFYRNGESTLDIVNANQSKASGLEILMKQPELAGLPTYAFGDGNNDIEILKAATVGVAMGNALPQVAAIADYQTDDYLHGGIPKALKHFGLI</sequence>
<name>A0A0R1QSZ2_9LACO</name>
<dbReference type="InterPro" id="IPR006379">
    <property type="entry name" value="HAD-SF_hydro_IIB"/>
</dbReference>
<evidence type="ECO:0000313" key="2">
    <source>
        <dbReference type="Proteomes" id="UP000051790"/>
    </source>
</evidence>
<dbReference type="SFLD" id="SFLDG01140">
    <property type="entry name" value="C2.B:_Phosphomannomutase_and_P"/>
    <property type="match status" value="1"/>
</dbReference>
<protein>
    <submittedName>
        <fullName evidence="1">HAD superfamily hydrolase</fullName>
    </submittedName>
</protein>
<organism evidence="1 2">
    <name type="scientific">Lacticaseibacillus manihotivorans DSM 13343 = JCM 12514</name>
    <dbReference type="NCBI Taxonomy" id="1423769"/>
    <lineage>
        <taxon>Bacteria</taxon>
        <taxon>Bacillati</taxon>
        <taxon>Bacillota</taxon>
        <taxon>Bacilli</taxon>
        <taxon>Lactobacillales</taxon>
        <taxon>Lactobacillaceae</taxon>
        <taxon>Lacticaseibacillus</taxon>
    </lineage>
</organism>
<reference evidence="1 2" key="1">
    <citation type="journal article" date="2015" name="Genome Announc.">
        <title>Expanding the biotechnology potential of lactobacilli through comparative genomics of 213 strains and associated genera.</title>
        <authorList>
            <person name="Sun Z."/>
            <person name="Harris H.M."/>
            <person name="McCann A."/>
            <person name="Guo C."/>
            <person name="Argimon S."/>
            <person name="Zhang W."/>
            <person name="Yang X."/>
            <person name="Jeffery I.B."/>
            <person name="Cooney J.C."/>
            <person name="Kagawa T.F."/>
            <person name="Liu W."/>
            <person name="Song Y."/>
            <person name="Salvetti E."/>
            <person name="Wrobel A."/>
            <person name="Rasinkangas P."/>
            <person name="Parkhill J."/>
            <person name="Rea M.C."/>
            <person name="O'Sullivan O."/>
            <person name="Ritari J."/>
            <person name="Douillard F.P."/>
            <person name="Paul Ross R."/>
            <person name="Yang R."/>
            <person name="Briner A.E."/>
            <person name="Felis G.E."/>
            <person name="de Vos W.M."/>
            <person name="Barrangou R."/>
            <person name="Klaenhammer T.R."/>
            <person name="Caufield P.W."/>
            <person name="Cui Y."/>
            <person name="Zhang H."/>
            <person name="O'Toole P.W."/>
        </authorList>
    </citation>
    <scope>NUCLEOTIDE SEQUENCE [LARGE SCALE GENOMIC DNA]</scope>
    <source>
        <strain evidence="1 2">DSM 13343</strain>
    </source>
</reference>
<dbReference type="Pfam" id="PF08282">
    <property type="entry name" value="Hydrolase_3"/>
    <property type="match status" value="1"/>
</dbReference>
<keyword evidence="2" id="KW-1185">Reference proteome</keyword>